<protein>
    <recommendedName>
        <fullName evidence="1">Receptor expression-enhancing protein</fullName>
    </recommendedName>
</protein>
<comment type="subcellular location">
    <subcellularLocation>
        <location evidence="1">Membrane</location>
        <topology evidence="1">Multi-pass membrane protein</topology>
    </subcellularLocation>
</comment>
<dbReference type="GO" id="GO:0071782">
    <property type="term" value="C:endoplasmic reticulum tubular network"/>
    <property type="evidence" value="ECO:0000318"/>
    <property type="project" value="GO_Central"/>
</dbReference>
<dbReference type="GO" id="GO:0005789">
    <property type="term" value="C:endoplasmic reticulum membrane"/>
    <property type="evidence" value="ECO:0000318"/>
    <property type="project" value="GO_Central"/>
</dbReference>
<dbReference type="InterPro" id="IPR004345">
    <property type="entry name" value="TB2_DP1_HVA22"/>
</dbReference>
<dbReference type="eggNOG" id="KOG1726">
    <property type="taxonomic scope" value="Eukaryota"/>
</dbReference>
<accession>A7S7K3</accession>
<keyword evidence="3" id="KW-1185">Reference proteome</keyword>
<comment type="similarity">
    <text evidence="1">Belongs to the DP1 family.</text>
</comment>
<name>A7S7K3_NEMVE</name>
<dbReference type="Proteomes" id="UP000001593">
    <property type="component" value="Unassembled WGS sequence"/>
</dbReference>
<evidence type="ECO:0000313" key="3">
    <source>
        <dbReference type="Proteomes" id="UP000001593"/>
    </source>
</evidence>
<dbReference type="AlphaFoldDB" id="A7S7K3"/>
<evidence type="ECO:0000256" key="1">
    <source>
        <dbReference type="RuleBase" id="RU362006"/>
    </source>
</evidence>
<feature type="transmembrane region" description="Helical" evidence="1">
    <location>
        <begin position="33"/>
        <end position="60"/>
    </location>
</feature>
<keyword evidence="1" id="KW-1133">Transmembrane helix</keyword>
<gene>
    <name evidence="2" type="ORF">NEMVEDRAFT_v1g107629</name>
</gene>
<dbReference type="PANTHER" id="PTHR12300">
    <property type="entry name" value="HVA22-LIKE PROTEINS"/>
    <property type="match status" value="1"/>
</dbReference>
<keyword evidence="1" id="KW-0472">Membrane</keyword>
<proteinExistence type="inferred from homology"/>
<dbReference type="InParanoid" id="A7S7K3"/>
<dbReference type="Pfam" id="PF03134">
    <property type="entry name" value="TB2_DP1_HVA22"/>
    <property type="match status" value="1"/>
</dbReference>
<sequence>MFYLSRLVFGTLYPAYNSYKAIKTKNVREYVRWMMYWIVFALFITAELFTDMLLGVWFPFYYEIKIIFMLWLLSPTTKGSSVLYRKFVHPMLSKHEKEIDSYIEQAKESGYDTLIRVSRNSISIAAETMMRTAVTVSKSQTFFFQIY</sequence>
<dbReference type="GO" id="GO:0005881">
    <property type="term" value="C:cytoplasmic microtubule"/>
    <property type="evidence" value="ECO:0000318"/>
    <property type="project" value="GO_Central"/>
</dbReference>
<dbReference type="KEGG" id="nve:5512049"/>
<dbReference type="GO" id="GO:0071786">
    <property type="term" value="P:endoplasmic reticulum tubular network organization"/>
    <property type="evidence" value="ECO:0000318"/>
    <property type="project" value="GO_Central"/>
</dbReference>
<comment type="caution">
    <text evidence="1">Lacks conserved residue(s) required for the propagation of feature annotation.</text>
</comment>
<dbReference type="OMA" id="MNYIPFY"/>
<dbReference type="PANTHER" id="PTHR12300:SF117">
    <property type="entry name" value="LP05237P-RELATED"/>
    <property type="match status" value="1"/>
</dbReference>
<organism evidence="2 3">
    <name type="scientific">Nematostella vectensis</name>
    <name type="common">Starlet sea anemone</name>
    <dbReference type="NCBI Taxonomy" id="45351"/>
    <lineage>
        <taxon>Eukaryota</taxon>
        <taxon>Metazoa</taxon>
        <taxon>Cnidaria</taxon>
        <taxon>Anthozoa</taxon>
        <taxon>Hexacorallia</taxon>
        <taxon>Actiniaria</taxon>
        <taxon>Edwardsiidae</taxon>
        <taxon>Nematostella</taxon>
    </lineage>
</organism>
<evidence type="ECO:0000313" key="2">
    <source>
        <dbReference type="EMBL" id="EDO40347.1"/>
    </source>
</evidence>
<dbReference type="HOGENOM" id="CLU_028431_0_2_1"/>
<dbReference type="PhylomeDB" id="A7S7K3"/>
<dbReference type="GO" id="GO:0008017">
    <property type="term" value="F:microtubule binding"/>
    <property type="evidence" value="ECO:0000318"/>
    <property type="project" value="GO_Central"/>
</dbReference>
<dbReference type="OrthoDB" id="10009287at2759"/>
<reference evidence="2 3" key="1">
    <citation type="journal article" date="2007" name="Science">
        <title>Sea anemone genome reveals ancestral eumetazoan gene repertoire and genomic organization.</title>
        <authorList>
            <person name="Putnam N.H."/>
            <person name="Srivastava M."/>
            <person name="Hellsten U."/>
            <person name="Dirks B."/>
            <person name="Chapman J."/>
            <person name="Salamov A."/>
            <person name="Terry A."/>
            <person name="Shapiro H."/>
            <person name="Lindquist E."/>
            <person name="Kapitonov V.V."/>
            <person name="Jurka J."/>
            <person name="Genikhovich G."/>
            <person name="Grigoriev I.V."/>
            <person name="Lucas S.M."/>
            <person name="Steele R.E."/>
            <person name="Finnerty J.R."/>
            <person name="Technau U."/>
            <person name="Martindale M.Q."/>
            <person name="Rokhsar D.S."/>
        </authorList>
    </citation>
    <scope>NUCLEOTIDE SEQUENCE [LARGE SCALE GENOMIC DNA]</scope>
    <source>
        <strain evidence="3">CH2 X CH6</strain>
    </source>
</reference>
<dbReference type="EMBL" id="DS469593">
    <property type="protein sequence ID" value="EDO40347.1"/>
    <property type="molecule type" value="Genomic_DNA"/>
</dbReference>
<dbReference type="STRING" id="45351.A7S7K3"/>
<keyword evidence="1" id="KW-0812">Transmembrane</keyword>